<feature type="compositionally biased region" description="Acidic residues" evidence="1">
    <location>
        <begin position="126"/>
        <end position="138"/>
    </location>
</feature>
<organism evidence="3 4">
    <name type="scientific">Morella rubra</name>
    <name type="common">Chinese bayberry</name>
    <dbReference type="NCBI Taxonomy" id="262757"/>
    <lineage>
        <taxon>Eukaryota</taxon>
        <taxon>Viridiplantae</taxon>
        <taxon>Streptophyta</taxon>
        <taxon>Embryophyta</taxon>
        <taxon>Tracheophyta</taxon>
        <taxon>Spermatophyta</taxon>
        <taxon>Magnoliopsida</taxon>
        <taxon>eudicotyledons</taxon>
        <taxon>Gunneridae</taxon>
        <taxon>Pentapetalae</taxon>
        <taxon>rosids</taxon>
        <taxon>fabids</taxon>
        <taxon>Fagales</taxon>
        <taxon>Myricaceae</taxon>
        <taxon>Morella</taxon>
    </lineage>
</organism>
<dbReference type="InterPro" id="IPR058594">
    <property type="entry name" value="PB1-like_dom_pln"/>
</dbReference>
<dbReference type="EMBL" id="RXIC02000020">
    <property type="protein sequence ID" value="KAB1222373.1"/>
    <property type="molecule type" value="Genomic_DNA"/>
</dbReference>
<proteinExistence type="predicted"/>
<feature type="compositionally biased region" description="Basic and acidic residues" evidence="1">
    <location>
        <begin position="457"/>
        <end position="477"/>
    </location>
</feature>
<evidence type="ECO:0000313" key="3">
    <source>
        <dbReference type="EMBL" id="KAB1222373.1"/>
    </source>
</evidence>
<evidence type="ECO:0000256" key="1">
    <source>
        <dbReference type="SAM" id="MobiDB-lite"/>
    </source>
</evidence>
<name>A0A6A1WBV7_9ROSI</name>
<feature type="compositionally biased region" description="Polar residues" evidence="1">
    <location>
        <begin position="424"/>
        <end position="456"/>
    </location>
</feature>
<protein>
    <recommendedName>
        <fullName evidence="2">PB1-like domain-containing protein</fullName>
    </recommendedName>
</protein>
<dbReference type="Pfam" id="PF26130">
    <property type="entry name" value="PB1-like"/>
    <property type="match status" value="1"/>
</dbReference>
<dbReference type="AlphaFoldDB" id="A0A6A1WBV7"/>
<reference evidence="3 4" key="1">
    <citation type="journal article" date="2019" name="Plant Biotechnol. J.">
        <title>The red bayberry genome and genetic basis of sex determination.</title>
        <authorList>
            <person name="Jia H.M."/>
            <person name="Jia H.J."/>
            <person name="Cai Q.L."/>
            <person name="Wang Y."/>
            <person name="Zhao H.B."/>
            <person name="Yang W.F."/>
            <person name="Wang G.Y."/>
            <person name="Li Y.H."/>
            <person name="Zhan D.L."/>
            <person name="Shen Y.T."/>
            <person name="Niu Q.F."/>
            <person name="Chang L."/>
            <person name="Qiu J."/>
            <person name="Zhao L."/>
            <person name="Xie H.B."/>
            <person name="Fu W.Y."/>
            <person name="Jin J."/>
            <person name="Li X.W."/>
            <person name="Jiao Y."/>
            <person name="Zhou C.C."/>
            <person name="Tu T."/>
            <person name="Chai C.Y."/>
            <person name="Gao J.L."/>
            <person name="Fan L.J."/>
            <person name="van de Weg E."/>
            <person name="Wang J.Y."/>
            <person name="Gao Z.S."/>
        </authorList>
    </citation>
    <scope>NUCLEOTIDE SEQUENCE [LARGE SCALE GENOMIC DNA]</scope>
    <source>
        <tissue evidence="3">Leaves</tissue>
    </source>
</reference>
<feature type="compositionally biased region" description="Polar residues" evidence="1">
    <location>
        <begin position="385"/>
        <end position="395"/>
    </location>
</feature>
<gene>
    <name evidence="3" type="ORF">CJ030_MR2G005189</name>
</gene>
<dbReference type="PANTHER" id="PTHR31973:SF187">
    <property type="entry name" value="MUTATOR TRANSPOSASE MUDRA PROTEIN"/>
    <property type="match status" value="1"/>
</dbReference>
<dbReference type="Proteomes" id="UP000516437">
    <property type="component" value="Chromosome 2"/>
</dbReference>
<evidence type="ECO:0000313" key="4">
    <source>
        <dbReference type="Proteomes" id="UP000516437"/>
    </source>
</evidence>
<feature type="region of interest" description="Disordered" evidence="1">
    <location>
        <begin position="120"/>
        <end position="167"/>
    </location>
</feature>
<feature type="region of interest" description="Disordered" evidence="1">
    <location>
        <begin position="190"/>
        <end position="226"/>
    </location>
</feature>
<feature type="domain" description="PB1-like" evidence="2">
    <location>
        <begin position="2"/>
        <end position="98"/>
    </location>
</feature>
<dbReference type="PANTHER" id="PTHR31973">
    <property type="entry name" value="POLYPROTEIN, PUTATIVE-RELATED"/>
    <property type="match status" value="1"/>
</dbReference>
<feature type="region of interest" description="Disordered" evidence="1">
    <location>
        <begin position="379"/>
        <end position="477"/>
    </location>
</feature>
<feature type="compositionally biased region" description="Acidic residues" evidence="1">
    <location>
        <begin position="145"/>
        <end position="167"/>
    </location>
</feature>
<feature type="compositionally biased region" description="Acidic residues" evidence="1">
    <location>
        <begin position="206"/>
        <end position="218"/>
    </location>
</feature>
<sequence length="477" mass="53162">MVQIFIHHGGQLSQRLDVYNGIEVDNIGNHDPDYLSVVVLKKFVNNAMGYRNVEHFAYKFSHYDATPFTHLQTDDDVRELLKILVQQPKKELHLYAVHSVDIPELVEEDHVEDIYGEGVFHGGVDRDEDQMGGEESDAYDLNTNQEDEGDDMFEFSGDGEGDNEVDGDAEGVEEALVLSDFEGSDFGAASSVARDTEEAPPVSSDDAQESMNEGDSEADEGRPTKARCSEFYDTDLSSGRRLKLCTGMKFRYLNLFKKTLQQFCIHNDFAYSLLKSDKIKTFTLMHRYGTHYINGAVTAKWIANQYLEKIRDTPNLTTIALIEEVRRDWMVGVSKYKAYQALKLALEKCAKAFNAVAFERHMKEMEALSGEAHRYLSKIDPKDGASTTAASQPSFSKRKKKCADGDGTFGTRHTTSGDQGGIETRTNALTQPAQADQSGPATRTCGSQQARGTTNGDHPERVTSRRAKGVERARATQ</sequence>
<keyword evidence="4" id="KW-1185">Reference proteome</keyword>
<comment type="caution">
    <text evidence="3">The sequence shown here is derived from an EMBL/GenBank/DDBJ whole genome shotgun (WGS) entry which is preliminary data.</text>
</comment>
<accession>A0A6A1WBV7</accession>
<evidence type="ECO:0000259" key="2">
    <source>
        <dbReference type="Pfam" id="PF26130"/>
    </source>
</evidence>